<reference evidence="3" key="1">
    <citation type="journal article" date="2022" name="ISME J.">
        <title>Genetic and phylogenetic analysis of dissimilatory iodate-reducing bacteria identifies potential niches across the world's oceans.</title>
        <authorList>
            <person name="Reyes-Umana V."/>
            <person name="Henning Z."/>
            <person name="Lee K."/>
            <person name="Barnum T.P."/>
            <person name="Coates J.D."/>
        </authorList>
    </citation>
    <scope>NUCLEOTIDE SEQUENCE [LARGE SCALE GENOMIC DNA]</scope>
    <source>
        <strain evidence="3">IR12</strain>
    </source>
</reference>
<feature type="compositionally biased region" description="Basic residues" evidence="1">
    <location>
        <begin position="158"/>
        <end position="169"/>
    </location>
</feature>
<sequence>MIAQHLIRAHHAESLDHFHHAGQLAVDTLERLTDLSLRHLRGSTDTHGQRAQAVAEGEQLTPVDVDAAVSTFEASLHVLTESYGRWIKLLEAQMQLMQRTTHASLEDLQRWMPSGTEFAVEAVGLLGDAAESASELAADASVAVARSAEASVSAPRAPARRRTVAAKAG</sequence>
<dbReference type="Proteomes" id="UP000694660">
    <property type="component" value="Unassembled WGS sequence"/>
</dbReference>
<evidence type="ECO:0000256" key="1">
    <source>
        <dbReference type="SAM" id="MobiDB-lite"/>
    </source>
</evidence>
<proteinExistence type="predicted"/>
<keyword evidence="3" id="KW-1185">Reference proteome</keyword>
<comment type="caution">
    <text evidence="2">The sequence shown here is derived from an EMBL/GenBank/DDBJ whole genome shotgun (WGS) entry which is preliminary data.</text>
</comment>
<feature type="region of interest" description="Disordered" evidence="1">
    <location>
        <begin position="149"/>
        <end position="169"/>
    </location>
</feature>
<evidence type="ECO:0000313" key="3">
    <source>
        <dbReference type="Proteomes" id="UP000694660"/>
    </source>
</evidence>
<protein>
    <recommendedName>
        <fullName evidence="4">Phasin family protein</fullName>
    </recommendedName>
</protein>
<gene>
    <name evidence="2" type="ORF">I8J34_00215</name>
</gene>
<dbReference type="AlphaFoldDB" id="A0A944D7R8"/>
<name>A0A944D7R8_DENI1</name>
<evidence type="ECO:0008006" key="4">
    <source>
        <dbReference type="Google" id="ProtNLM"/>
    </source>
</evidence>
<evidence type="ECO:0000313" key="2">
    <source>
        <dbReference type="EMBL" id="MBT0959578.1"/>
    </source>
</evidence>
<dbReference type="EMBL" id="JAEKFT010000001">
    <property type="protein sequence ID" value="MBT0959578.1"/>
    <property type="molecule type" value="Genomic_DNA"/>
</dbReference>
<organism evidence="2 3">
    <name type="scientific">Denitromonas iodatirespirans</name>
    <dbReference type="NCBI Taxonomy" id="2795389"/>
    <lineage>
        <taxon>Bacteria</taxon>
        <taxon>Pseudomonadati</taxon>
        <taxon>Pseudomonadota</taxon>
        <taxon>Betaproteobacteria</taxon>
        <taxon>Rhodocyclales</taxon>
        <taxon>Zoogloeaceae</taxon>
        <taxon>Denitromonas</taxon>
    </lineage>
</organism>
<accession>A0A944D7R8</accession>
<dbReference type="RefSeq" id="WP_214359345.1">
    <property type="nucleotide sequence ID" value="NZ_JAEKFT010000001.1"/>
</dbReference>